<keyword evidence="6" id="KW-1185">Reference proteome</keyword>
<organism evidence="5 6">
    <name type="scientific">Gordonia jinghuaiqii</name>
    <dbReference type="NCBI Taxonomy" id="2758710"/>
    <lineage>
        <taxon>Bacteria</taxon>
        <taxon>Bacillati</taxon>
        <taxon>Actinomycetota</taxon>
        <taxon>Actinomycetes</taxon>
        <taxon>Mycobacteriales</taxon>
        <taxon>Gordoniaceae</taxon>
        <taxon>Gordonia</taxon>
    </lineage>
</organism>
<dbReference type="Proteomes" id="UP000515663">
    <property type="component" value="Chromosome"/>
</dbReference>
<dbReference type="Gene3D" id="3.40.605.10">
    <property type="entry name" value="Aldehyde Dehydrogenase, Chain A, domain 1"/>
    <property type="match status" value="1"/>
</dbReference>
<dbReference type="PANTHER" id="PTHR11699">
    <property type="entry name" value="ALDEHYDE DEHYDROGENASE-RELATED"/>
    <property type="match status" value="1"/>
</dbReference>
<sequence length="483" mass="50143">MTAILELENHLGGRWSAGEGPDFTSTSPHDPDQVVAAGRSASTAQVDAALRSATARRRSWRRTPIHERATHLLRAADILDGEAAGWAPTMARESGKPVGECRGELARAAQILRYHAHQADAPAGTQFASPRAGERILVDHRPLGVVAVISPFNFPIAIPAWKIAPALVYGNTVVWKPPTSVAATADLLMRALEASGLPAGVLSLVHGDAEVGDHLVGAPEVDAVTFTGSTPVGTAIAARCAARGVPVQAEMGGKNAAVVLADADLDAAVAAVVSGAFRSAGQKCTATSRLVLHTAIADDFLERLTAAMAGVTVGDPEDESTYVGPLISASARDRVDAATSRAVEHGARLICRMSVPEGVRGHHCAPTVLEIASCDAELWQEELFGPVLAVLRTDQIDVALEAAASGPFALSLAVFGSDLGDVLDAIDEAGAGMVHINSETAGADPHVPFGGNRLSSFGPREQGASARDFYTTATTVYLQAVKR</sequence>
<dbReference type="KEGG" id="gji:H1R19_20635"/>
<dbReference type="InterPro" id="IPR016162">
    <property type="entry name" value="Ald_DH_N"/>
</dbReference>
<dbReference type="EMBL" id="CP059491">
    <property type="protein sequence ID" value="QMT01223.1"/>
    <property type="molecule type" value="Genomic_DNA"/>
</dbReference>
<dbReference type="PROSITE" id="PS00687">
    <property type="entry name" value="ALDEHYDE_DEHYDR_GLU"/>
    <property type="match status" value="1"/>
</dbReference>
<evidence type="ECO:0000313" key="6">
    <source>
        <dbReference type="Proteomes" id="UP000515663"/>
    </source>
</evidence>
<evidence type="ECO:0000259" key="4">
    <source>
        <dbReference type="Pfam" id="PF00171"/>
    </source>
</evidence>
<evidence type="ECO:0000313" key="5">
    <source>
        <dbReference type="EMBL" id="QMT01223.1"/>
    </source>
</evidence>
<dbReference type="Pfam" id="PF00171">
    <property type="entry name" value="Aldedh"/>
    <property type="match status" value="1"/>
</dbReference>
<dbReference type="InterPro" id="IPR015590">
    <property type="entry name" value="Aldehyde_DH_dom"/>
</dbReference>
<dbReference type="PROSITE" id="PS00070">
    <property type="entry name" value="ALDEHYDE_DEHYDR_CYS"/>
    <property type="match status" value="1"/>
</dbReference>
<gene>
    <name evidence="5" type="ORF">H1R19_20635</name>
</gene>
<comment type="similarity">
    <text evidence="3">Belongs to the aldehyde dehydrogenase family.</text>
</comment>
<keyword evidence="1 3" id="KW-0560">Oxidoreductase</keyword>
<accession>A0A7D7LR02</accession>
<dbReference type="InterPro" id="IPR016163">
    <property type="entry name" value="Ald_DH_C"/>
</dbReference>
<evidence type="ECO:0000256" key="2">
    <source>
        <dbReference type="PROSITE-ProRule" id="PRU10007"/>
    </source>
</evidence>
<dbReference type="GO" id="GO:0016620">
    <property type="term" value="F:oxidoreductase activity, acting on the aldehyde or oxo group of donors, NAD or NADP as acceptor"/>
    <property type="evidence" value="ECO:0007669"/>
    <property type="project" value="InterPro"/>
</dbReference>
<dbReference type="InterPro" id="IPR029510">
    <property type="entry name" value="Ald_DH_CS_GLU"/>
</dbReference>
<proteinExistence type="inferred from homology"/>
<dbReference type="InterPro" id="IPR016161">
    <property type="entry name" value="Ald_DH/histidinol_DH"/>
</dbReference>
<evidence type="ECO:0000256" key="3">
    <source>
        <dbReference type="RuleBase" id="RU003345"/>
    </source>
</evidence>
<dbReference type="RefSeq" id="WP_219850033.1">
    <property type="nucleotide sequence ID" value="NZ_CP059491.1"/>
</dbReference>
<feature type="domain" description="Aldehyde dehydrogenase" evidence="4">
    <location>
        <begin position="15"/>
        <end position="476"/>
    </location>
</feature>
<protein>
    <submittedName>
        <fullName evidence="5">Aldehyde dehydrogenase family protein</fullName>
    </submittedName>
</protein>
<dbReference type="Gene3D" id="3.40.309.10">
    <property type="entry name" value="Aldehyde Dehydrogenase, Chain A, domain 2"/>
    <property type="match status" value="1"/>
</dbReference>
<dbReference type="AlphaFoldDB" id="A0A7D7LR02"/>
<feature type="active site" evidence="2">
    <location>
        <position position="250"/>
    </location>
</feature>
<evidence type="ECO:0000256" key="1">
    <source>
        <dbReference type="ARBA" id="ARBA00023002"/>
    </source>
</evidence>
<dbReference type="SUPFAM" id="SSF53720">
    <property type="entry name" value="ALDH-like"/>
    <property type="match status" value="1"/>
</dbReference>
<dbReference type="InterPro" id="IPR016160">
    <property type="entry name" value="Ald_DH_CS_CYS"/>
</dbReference>
<name>A0A7D7LR02_9ACTN</name>
<reference evidence="6" key="1">
    <citation type="submission" date="2020-07" db="EMBL/GenBank/DDBJ databases">
        <title>novel species isolated from the respiratory tract of Marmot.</title>
        <authorList>
            <person name="Zhang G."/>
        </authorList>
    </citation>
    <scope>NUCLEOTIDE SEQUENCE [LARGE SCALE GENOMIC DNA]</scope>
    <source>
        <strain evidence="6">686</strain>
    </source>
</reference>